<keyword evidence="1" id="KW-1133">Transmembrane helix</keyword>
<dbReference type="OrthoDB" id="9807187at2"/>
<reference evidence="2 3" key="2">
    <citation type="submission" date="2016-12" db="EMBL/GenBank/DDBJ databases">
        <title>Draft Genome Sequence of Cystobacter ferrugineus Strain Cbfe23.</title>
        <authorList>
            <person name="Akbar S."/>
            <person name="Dowd S.E."/>
            <person name="Stevens D.C."/>
        </authorList>
    </citation>
    <scope>NUCLEOTIDE SEQUENCE [LARGE SCALE GENOMIC DNA]</scope>
    <source>
        <strain evidence="2 3">Cbfe23</strain>
    </source>
</reference>
<organism evidence="2 3">
    <name type="scientific">Cystobacter ferrugineus</name>
    <dbReference type="NCBI Taxonomy" id="83449"/>
    <lineage>
        <taxon>Bacteria</taxon>
        <taxon>Pseudomonadati</taxon>
        <taxon>Myxococcota</taxon>
        <taxon>Myxococcia</taxon>
        <taxon>Myxococcales</taxon>
        <taxon>Cystobacterineae</taxon>
        <taxon>Archangiaceae</taxon>
        <taxon>Cystobacter</taxon>
    </lineage>
</organism>
<comment type="caution">
    <text evidence="2">The sequence shown here is derived from an EMBL/GenBank/DDBJ whole genome shotgun (WGS) entry which is preliminary data.</text>
</comment>
<dbReference type="Pfam" id="PF01899">
    <property type="entry name" value="MNHE"/>
    <property type="match status" value="1"/>
</dbReference>
<evidence type="ECO:0000313" key="2">
    <source>
        <dbReference type="EMBL" id="OJH36503.1"/>
    </source>
</evidence>
<sequence length="163" mass="17873">MSRWAVPWVLLTGVFVLMVGKVTVADLALGAGVSAGLLAWSGRWLVDGRRPGAVGPRRLWAFGVMVGAVLVDVVRGTWSMGRLMLGPRPAERQGEVEVALGERTDGGARVSALLASMSPGSVLLGIDWERRVMRFHLADASRAEEFRAELERFYRERQRAVFP</sequence>
<dbReference type="GO" id="GO:0008324">
    <property type="term" value="F:monoatomic cation transmembrane transporter activity"/>
    <property type="evidence" value="ECO:0007669"/>
    <property type="project" value="InterPro"/>
</dbReference>
<keyword evidence="1" id="KW-0812">Transmembrane</keyword>
<reference evidence="3" key="1">
    <citation type="submission" date="2016-11" db="EMBL/GenBank/DDBJ databases">
        <authorList>
            <person name="Shukria A."/>
            <person name="Stevens D.C."/>
        </authorList>
    </citation>
    <scope>NUCLEOTIDE SEQUENCE [LARGE SCALE GENOMIC DNA]</scope>
    <source>
        <strain evidence="3">Cbfe23</strain>
    </source>
</reference>
<dbReference type="EMBL" id="MPIN01000010">
    <property type="protein sequence ID" value="OJH36503.1"/>
    <property type="molecule type" value="Genomic_DNA"/>
</dbReference>
<evidence type="ECO:0000313" key="3">
    <source>
        <dbReference type="Proteomes" id="UP000182229"/>
    </source>
</evidence>
<dbReference type="RefSeq" id="WP_071902391.1">
    <property type="nucleotide sequence ID" value="NZ_MPIN01000010.1"/>
</dbReference>
<dbReference type="GO" id="GO:0016020">
    <property type="term" value="C:membrane"/>
    <property type="evidence" value="ECO:0007669"/>
    <property type="project" value="InterPro"/>
</dbReference>
<dbReference type="InterPro" id="IPR002758">
    <property type="entry name" value="Cation_antiport_E"/>
</dbReference>
<name>A0A1L9B2U6_9BACT</name>
<dbReference type="Proteomes" id="UP000182229">
    <property type="component" value="Unassembled WGS sequence"/>
</dbReference>
<keyword evidence="3" id="KW-1185">Reference proteome</keyword>
<dbReference type="AlphaFoldDB" id="A0A1L9B2U6"/>
<evidence type="ECO:0000256" key="1">
    <source>
        <dbReference type="SAM" id="Phobius"/>
    </source>
</evidence>
<keyword evidence="1" id="KW-0472">Membrane</keyword>
<dbReference type="STRING" id="83449.BON30_32610"/>
<evidence type="ECO:0008006" key="4">
    <source>
        <dbReference type="Google" id="ProtNLM"/>
    </source>
</evidence>
<feature type="transmembrane region" description="Helical" evidence="1">
    <location>
        <begin position="59"/>
        <end position="78"/>
    </location>
</feature>
<gene>
    <name evidence="2" type="ORF">BON30_32610</name>
</gene>
<protein>
    <recommendedName>
        <fullName evidence="4">Cation transporter</fullName>
    </recommendedName>
</protein>
<accession>A0A1L9B2U6</accession>
<proteinExistence type="predicted"/>